<organism evidence="17 18">
    <name type="scientific">Rotaria socialis</name>
    <dbReference type="NCBI Taxonomy" id="392032"/>
    <lineage>
        <taxon>Eukaryota</taxon>
        <taxon>Metazoa</taxon>
        <taxon>Spiralia</taxon>
        <taxon>Gnathifera</taxon>
        <taxon>Rotifera</taxon>
        <taxon>Eurotatoria</taxon>
        <taxon>Bdelloidea</taxon>
        <taxon>Philodinida</taxon>
        <taxon>Philodinidae</taxon>
        <taxon>Rotaria</taxon>
    </lineage>
</organism>
<dbReference type="InterPro" id="IPR050629">
    <property type="entry name" value="STE20/SPS1-PAK"/>
</dbReference>
<dbReference type="Pfam" id="PF13424">
    <property type="entry name" value="TPR_12"/>
    <property type="match status" value="2"/>
</dbReference>
<keyword evidence="4" id="KW-0963">Cytoplasm</keyword>
<evidence type="ECO:0000256" key="12">
    <source>
        <dbReference type="ARBA" id="ARBA00048679"/>
    </source>
</evidence>
<evidence type="ECO:0000256" key="2">
    <source>
        <dbReference type="ARBA" id="ARBA00008874"/>
    </source>
</evidence>
<evidence type="ECO:0000313" key="17">
    <source>
        <dbReference type="EMBL" id="CAF4735541.1"/>
    </source>
</evidence>
<dbReference type="PROSITE" id="PS00107">
    <property type="entry name" value="PROTEIN_KINASE_ATP"/>
    <property type="match status" value="1"/>
</dbReference>
<evidence type="ECO:0000256" key="8">
    <source>
        <dbReference type="ARBA" id="ARBA00022741"/>
    </source>
</evidence>
<dbReference type="EMBL" id="CAJOBR010003368">
    <property type="protein sequence ID" value="CAF4735541.1"/>
    <property type="molecule type" value="Genomic_DNA"/>
</dbReference>
<dbReference type="SUPFAM" id="SSF48452">
    <property type="entry name" value="TPR-like"/>
    <property type="match status" value="1"/>
</dbReference>
<dbReference type="PANTHER" id="PTHR48012:SF16">
    <property type="entry name" value="NON-SPECIFIC SERINE_THREONINE PROTEIN KINASE"/>
    <property type="match status" value="1"/>
</dbReference>
<dbReference type="SUPFAM" id="SSF56399">
    <property type="entry name" value="ADP-ribosylation"/>
    <property type="match status" value="1"/>
</dbReference>
<dbReference type="Pfam" id="PF12202">
    <property type="entry name" value="OSR1_C"/>
    <property type="match status" value="1"/>
</dbReference>
<dbReference type="InterPro" id="IPR024678">
    <property type="entry name" value="Kinase_OSR1/WNK_CCT"/>
</dbReference>
<dbReference type="InterPro" id="IPR003540">
    <property type="entry name" value="ADP-ribosyltransferase"/>
</dbReference>
<feature type="binding site" evidence="14">
    <location>
        <position position="718"/>
    </location>
    <ligand>
        <name>ATP</name>
        <dbReference type="ChEBI" id="CHEBI:30616"/>
    </ligand>
</feature>
<evidence type="ECO:0000259" key="16">
    <source>
        <dbReference type="PROSITE" id="PS50011"/>
    </source>
</evidence>
<dbReference type="Gene3D" id="3.30.200.20">
    <property type="entry name" value="Phosphorylase Kinase, domain 1"/>
    <property type="match status" value="1"/>
</dbReference>
<dbReference type="CDD" id="cd06610">
    <property type="entry name" value="STKc_OSR1_SPAK"/>
    <property type="match status" value="1"/>
</dbReference>
<feature type="region of interest" description="Disordered" evidence="15">
    <location>
        <begin position="1013"/>
        <end position="1039"/>
    </location>
</feature>
<comment type="catalytic activity">
    <reaction evidence="12">
        <text>L-seryl-[protein] + ATP = O-phospho-L-seryl-[protein] + ADP + H(+)</text>
        <dbReference type="Rhea" id="RHEA:17989"/>
        <dbReference type="Rhea" id="RHEA-COMP:9863"/>
        <dbReference type="Rhea" id="RHEA-COMP:11604"/>
        <dbReference type="ChEBI" id="CHEBI:15378"/>
        <dbReference type="ChEBI" id="CHEBI:29999"/>
        <dbReference type="ChEBI" id="CHEBI:30616"/>
        <dbReference type="ChEBI" id="CHEBI:83421"/>
        <dbReference type="ChEBI" id="CHEBI:456216"/>
        <dbReference type="EC" id="2.7.11.1"/>
    </reaction>
</comment>
<dbReference type="Gene3D" id="1.10.510.10">
    <property type="entry name" value="Transferase(Phosphotransferase) domain 1"/>
    <property type="match status" value="1"/>
</dbReference>
<keyword evidence="9" id="KW-0418">Kinase</keyword>
<evidence type="ECO:0000256" key="5">
    <source>
        <dbReference type="ARBA" id="ARBA00022527"/>
    </source>
</evidence>
<keyword evidence="5" id="KW-0723">Serine/threonine-protein kinase</keyword>
<evidence type="ECO:0000256" key="11">
    <source>
        <dbReference type="ARBA" id="ARBA00047899"/>
    </source>
</evidence>
<evidence type="ECO:0000256" key="15">
    <source>
        <dbReference type="SAM" id="MobiDB-lite"/>
    </source>
</evidence>
<dbReference type="PROSITE" id="PS50011">
    <property type="entry name" value="PROTEIN_KINASE_DOM"/>
    <property type="match status" value="1"/>
</dbReference>
<dbReference type="InterPro" id="IPR011009">
    <property type="entry name" value="Kinase-like_dom_sf"/>
</dbReference>
<accession>A0A821KJ50</accession>
<dbReference type="InterPro" id="IPR011990">
    <property type="entry name" value="TPR-like_helical_dom_sf"/>
</dbReference>
<comment type="catalytic activity">
    <reaction evidence="11">
        <text>L-threonyl-[protein] + ATP = O-phospho-L-threonyl-[protein] + ADP + H(+)</text>
        <dbReference type="Rhea" id="RHEA:46608"/>
        <dbReference type="Rhea" id="RHEA-COMP:11060"/>
        <dbReference type="Rhea" id="RHEA-COMP:11605"/>
        <dbReference type="ChEBI" id="CHEBI:15378"/>
        <dbReference type="ChEBI" id="CHEBI:30013"/>
        <dbReference type="ChEBI" id="CHEBI:30616"/>
        <dbReference type="ChEBI" id="CHEBI:61977"/>
        <dbReference type="ChEBI" id="CHEBI:456216"/>
        <dbReference type="EC" id="2.7.11.1"/>
    </reaction>
</comment>
<comment type="caution">
    <text evidence="17">The sequence shown here is derived from an EMBL/GenBank/DDBJ whole genome shotgun (WGS) entry which is preliminary data.</text>
</comment>
<dbReference type="GO" id="GO:0005576">
    <property type="term" value="C:extracellular region"/>
    <property type="evidence" value="ECO:0007669"/>
    <property type="project" value="InterPro"/>
</dbReference>
<dbReference type="Proteomes" id="UP000663848">
    <property type="component" value="Unassembled WGS sequence"/>
</dbReference>
<dbReference type="Gene3D" id="3.10.20.90">
    <property type="entry name" value="Phosphatidylinositol 3-kinase Catalytic Subunit, Chain A, domain 1"/>
    <property type="match status" value="1"/>
</dbReference>
<dbReference type="Pfam" id="PF03496">
    <property type="entry name" value="ADPrib_exo_Tox"/>
    <property type="match status" value="1"/>
</dbReference>
<comment type="subcellular location">
    <subcellularLocation>
        <location evidence="1">Cytoplasm</location>
    </subcellularLocation>
</comment>
<dbReference type="GO" id="GO:0005524">
    <property type="term" value="F:ATP binding"/>
    <property type="evidence" value="ECO:0007669"/>
    <property type="project" value="UniProtKB-UniRule"/>
</dbReference>
<gene>
    <name evidence="17" type="ORF">QYT958_LOCUS19890</name>
</gene>
<evidence type="ECO:0000256" key="9">
    <source>
        <dbReference type="ARBA" id="ARBA00022777"/>
    </source>
</evidence>
<comment type="similarity">
    <text evidence="2">Belongs to the protein kinase superfamily. STE Ser/Thr protein kinase family. STE20 subfamily.</text>
</comment>
<dbReference type="Gene3D" id="1.25.40.10">
    <property type="entry name" value="Tetratricopeptide repeat domain"/>
    <property type="match status" value="2"/>
</dbReference>
<dbReference type="FunFam" id="3.30.200.20:FF:000114">
    <property type="entry name" value="serine/threonine-protein kinase OSR1 isoform X1"/>
    <property type="match status" value="1"/>
</dbReference>
<evidence type="ECO:0000256" key="7">
    <source>
        <dbReference type="ARBA" id="ARBA00022679"/>
    </source>
</evidence>
<dbReference type="SMART" id="SM00220">
    <property type="entry name" value="S_TKc"/>
    <property type="match status" value="1"/>
</dbReference>
<dbReference type="PANTHER" id="PTHR48012">
    <property type="entry name" value="STERILE20-LIKE KINASE, ISOFORM B-RELATED"/>
    <property type="match status" value="1"/>
</dbReference>
<evidence type="ECO:0000256" key="13">
    <source>
        <dbReference type="PROSITE-ProRule" id="PRU00339"/>
    </source>
</evidence>
<dbReference type="InterPro" id="IPR019734">
    <property type="entry name" value="TPR_rpt"/>
</dbReference>
<dbReference type="PROSITE" id="PS51996">
    <property type="entry name" value="TR_MART"/>
    <property type="match status" value="1"/>
</dbReference>
<keyword evidence="7" id="KW-0808">Transferase</keyword>
<proteinExistence type="inferred from homology"/>
<dbReference type="GO" id="GO:0004674">
    <property type="term" value="F:protein serine/threonine kinase activity"/>
    <property type="evidence" value="ECO:0007669"/>
    <property type="project" value="UniProtKB-KW"/>
</dbReference>
<dbReference type="InterPro" id="IPR017441">
    <property type="entry name" value="Protein_kinase_ATP_BS"/>
</dbReference>
<feature type="repeat" description="TPR" evidence="13">
    <location>
        <begin position="538"/>
        <end position="571"/>
    </location>
</feature>
<dbReference type="InterPro" id="IPR000719">
    <property type="entry name" value="Prot_kinase_dom"/>
</dbReference>
<evidence type="ECO:0000256" key="10">
    <source>
        <dbReference type="ARBA" id="ARBA00022840"/>
    </source>
</evidence>
<dbReference type="SUPFAM" id="SSF56112">
    <property type="entry name" value="Protein kinase-like (PK-like)"/>
    <property type="match status" value="1"/>
</dbReference>
<dbReference type="AlphaFoldDB" id="A0A821KJ50"/>
<dbReference type="GO" id="GO:0005737">
    <property type="term" value="C:cytoplasm"/>
    <property type="evidence" value="ECO:0007669"/>
    <property type="project" value="UniProtKB-SubCell"/>
</dbReference>
<dbReference type="Gene3D" id="3.90.176.10">
    <property type="entry name" value="Toxin ADP-ribosyltransferase, Chain A, domain 1"/>
    <property type="match status" value="1"/>
</dbReference>
<reference evidence="17" key="1">
    <citation type="submission" date="2021-02" db="EMBL/GenBank/DDBJ databases">
        <authorList>
            <person name="Nowell W R."/>
        </authorList>
    </citation>
    <scope>NUCLEOTIDE SEQUENCE</scope>
</reference>
<evidence type="ECO:0000256" key="3">
    <source>
        <dbReference type="ARBA" id="ARBA00012513"/>
    </source>
</evidence>
<keyword evidence="13" id="KW-0802">TPR repeat</keyword>
<evidence type="ECO:0000313" key="18">
    <source>
        <dbReference type="Proteomes" id="UP000663848"/>
    </source>
</evidence>
<dbReference type="EC" id="2.7.11.1" evidence="3"/>
<evidence type="ECO:0000256" key="14">
    <source>
        <dbReference type="PROSITE-ProRule" id="PRU10141"/>
    </source>
</evidence>
<name>A0A821KJ50_9BILA</name>
<sequence length="1181" mass="135022">MCAESKKATTPTTVMSASDVQVNLETFYLIWLDAAVNVTDENIESQKLLRASINYLEIFDNDEKCENYIQSLSVHDRVVLIVSGRFGQFIVPRIHPLRQLSAVYVYCMNKTEHLQWTNRFQKVNGVFVKLKDLIDQIQFDQKKRNTNQTNEELPFNIFNSTNAQERSSTGMNGQFVHSQVLIDCLLGMQSTTTLKNELVAICEKAYKGNSAVLGTLREFKQSYSFDRAIWWYTRDSFLYRILNKALREQNIDLLFLLRFIISDMKQQLKKYQCSSRLKLYRGQLMSVDELEMLKNSRGQLISINSFLSTSVKQEVAYNFLMDSIHADDTARVLFEIVVDPKVGDIKPFANVRLLSYFPQEEEVLIMLGSIFKLGSFNCNSDQVWIIQMTLCHEDDHELKFVIEQMKKNHDYTNSEKSHLSFCSVLFEMGKYDHAVKYLCNLLNELSSDHEDIARCYDMLGDVARKKDKLDLGLEWYSKSLKTKTKKSVTNNNPEIGKSYVNISRIHRKKSNLDLAMEALKNALRIFERAYDDEHLDMADCLNSMGYIYMEQKKPERAMDCFQKALTIDEKHFTACHARLGILHNSLADAHRGLQKYEKSLEHANTALKIFGKSLPTRHHHVGWSFEIMGNVYEEKKEFVEALKHFRKAESNYCSTLPTNHSLIIINIMAEGSEVNQEGRAKWPTCPDDYELQEVIGRGATAIVQAATIKKTNERVAVKRINLDRCNTSLEDLLKEIQVMSQCQHDNVVRFYTSFVVQEELWLIMKLLDGGSLLDVIRYTMQRGNCRNGVFDEIAIATVLREVIKGIDYFHSNGHIHRDIKAGNILLGTDGSVKIADFGVSAFIASGGDNTRDKQRHTFVGTPCWMAPEVVGQQPTGYDTKADIWSFGILAIELATGTAPYHKYPPMKILIMIIQNESPTLDMCAEDPDQYKQYSKTFNKMIEQCLQKNPTDRPTAKQLLKHDFFKKAKDHSYIAKHLVLKFQERKAMEEKLANRRKLTHMRSIRVIDDEEWTFSSGSDDDSSSANEDSTNPKLPPLENPTVQNIEELIGKPDAVAKPNPPVDDSTSQLTVQEMTSGIKDLSIDNNRIFKFTLRIRNTQGELNDIKFEFNKSNETVKDVVSEMVSANLIHKLDADLVTSIMSQMVENSTDISTTFALKSHVDSSSTPDDKLLIGFAQLSLNI</sequence>
<dbReference type="FunFam" id="1.10.510.10:FF:000068">
    <property type="entry name" value="STE20/SPS1-related proline-alanine-rich protein kinase"/>
    <property type="match status" value="1"/>
</dbReference>
<keyword evidence="10 14" id="KW-0067">ATP-binding</keyword>
<feature type="domain" description="Protein kinase" evidence="16">
    <location>
        <begin position="689"/>
        <end position="964"/>
    </location>
</feature>
<evidence type="ECO:0000256" key="1">
    <source>
        <dbReference type="ARBA" id="ARBA00004496"/>
    </source>
</evidence>
<protein>
    <recommendedName>
        <fullName evidence="3">non-specific serine/threonine protein kinase</fullName>
        <ecNumber evidence="3">2.7.11.1</ecNumber>
    </recommendedName>
</protein>
<dbReference type="PROSITE" id="PS50005">
    <property type="entry name" value="TPR"/>
    <property type="match status" value="1"/>
</dbReference>
<dbReference type="Pfam" id="PF00069">
    <property type="entry name" value="Pkinase"/>
    <property type="match status" value="1"/>
</dbReference>
<evidence type="ECO:0000256" key="4">
    <source>
        <dbReference type="ARBA" id="ARBA00022490"/>
    </source>
</evidence>
<evidence type="ECO:0000256" key="6">
    <source>
        <dbReference type="ARBA" id="ARBA00022553"/>
    </source>
</evidence>
<keyword evidence="6" id="KW-0597">Phosphoprotein</keyword>
<dbReference type="SMART" id="SM00028">
    <property type="entry name" value="TPR"/>
    <property type="match status" value="6"/>
</dbReference>
<keyword evidence="8 14" id="KW-0547">Nucleotide-binding</keyword>